<keyword evidence="3" id="KW-1185">Reference proteome</keyword>
<evidence type="ECO:0000313" key="2">
    <source>
        <dbReference type="EMBL" id="KAE8709067.1"/>
    </source>
</evidence>
<evidence type="ECO:0000313" key="3">
    <source>
        <dbReference type="Proteomes" id="UP000436088"/>
    </source>
</evidence>
<dbReference type="Gene3D" id="3.40.50.1110">
    <property type="entry name" value="SGNH hydrolase"/>
    <property type="match status" value="1"/>
</dbReference>
<accession>A0A6A3B063</accession>
<dbReference type="InterPro" id="IPR051058">
    <property type="entry name" value="GDSL_Est/Lipase"/>
</dbReference>
<proteinExistence type="predicted"/>
<protein>
    <submittedName>
        <fullName evidence="2">GDSL esterase/lipase</fullName>
    </submittedName>
</protein>
<dbReference type="EMBL" id="VEPZ02000937">
    <property type="protein sequence ID" value="KAE8709067.1"/>
    <property type="molecule type" value="Genomic_DNA"/>
</dbReference>
<comment type="caution">
    <text evidence="2">The sequence shown here is derived from an EMBL/GenBank/DDBJ whole genome shotgun (WGS) entry which is preliminary data.</text>
</comment>
<name>A0A6A3B063_HIBSY</name>
<dbReference type="AlphaFoldDB" id="A0A6A3B063"/>
<evidence type="ECO:0000256" key="1">
    <source>
        <dbReference type="ARBA" id="ARBA00022801"/>
    </source>
</evidence>
<dbReference type="PANTHER" id="PTHR45648:SF9">
    <property type="entry name" value="PROLINE-RICH PROTEIN APG, PUTATIVE-RELATED"/>
    <property type="match status" value="1"/>
</dbReference>
<sequence>MDKQVDYFAKTRQDIISRIGASAAQALLRNSLYFLAIGSNDILFGEYATLDKNGFTDETLQHGSVFVYIDGYAVTDDIINNSRSYGFENIDYACCEVIGRHGGLIPCTEMSRVCSDRKKYIFWDPFHPTESAILIAAKYMLDGGPEYVSPINIRQLANS</sequence>
<dbReference type="GO" id="GO:0016787">
    <property type="term" value="F:hydrolase activity"/>
    <property type="evidence" value="ECO:0007669"/>
    <property type="project" value="UniProtKB-KW"/>
</dbReference>
<keyword evidence="1" id="KW-0378">Hydrolase</keyword>
<gene>
    <name evidence="2" type="ORF">F3Y22_tig00110332pilonHSYRG00838</name>
</gene>
<dbReference type="Proteomes" id="UP000436088">
    <property type="component" value="Unassembled WGS sequence"/>
</dbReference>
<organism evidence="2 3">
    <name type="scientific">Hibiscus syriacus</name>
    <name type="common">Rose of Sharon</name>
    <dbReference type="NCBI Taxonomy" id="106335"/>
    <lineage>
        <taxon>Eukaryota</taxon>
        <taxon>Viridiplantae</taxon>
        <taxon>Streptophyta</taxon>
        <taxon>Embryophyta</taxon>
        <taxon>Tracheophyta</taxon>
        <taxon>Spermatophyta</taxon>
        <taxon>Magnoliopsida</taxon>
        <taxon>eudicotyledons</taxon>
        <taxon>Gunneridae</taxon>
        <taxon>Pentapetalae</taxon>
        <taxon>rosids</taxon>
        <taxon>malvids</taxon>
        <taxon>Malvales</taxon>
        <taxon>Malvaceae</taxon>
        <taxon>Malvoideae</taxon>
        <taxon>Hibiscus</taxon>
    </lineage>
</organism>
<dbReference type="PANTHER" id="PTHR45648">
    <property type="entry name" value="GDSL LIPASE/ACYLHYDROLASE FAMILY PROTEIN (AFU_ORTHOLOGUE AFUA_4G14700)"/>
    <property type="match status" value="1"/>
</dbReference>
<dbReference type="InterPro" id="IPR036514">
    <property type="entry name" value="SGNH_hydro_sf"/>
</dbReference>
<reference evidence="2" key="1">
    <citation type="submission" date="2019-09" db="EMBL/GenBank/DDBJ databases">
        <title>Draft genome information of white flower Hibiscus syriacus.</title>
        <authorList>
            <person name="Kim Y.-M."/>
        </authorList>
    </citation>
    <scope>NUCLEOTIDE SEQUENCE [LARGE SCALE GENOMIC DNA]</scope>
    <source>
        <strain evidence="2">YM2019G1</strain>
    </source>
</reference>